<dbReference type="Proteomes" id="UP001283341">
    <property type="component" value="Unassembled WGS sequence"/>
</dbReference>
<organism evidence="2 3">
    <name type="scientific">Apodospora peruviana</name>
    <dbReference type="NCBI Taxonomy" id="516989"/>
    <lineage>
        <taxon>Eukaryota</taxon>
        <taxon>Fungi</taxon>
        <taxon>Dikarya</taxon>
        <taxon>Ascomycota</taxon>
        <taxon>Pezizomycotina</taxon>
        <taxon>Sordariomycetes</taxon>
        <taxon>Sordariomycetidae</taxon>
        <taxon>Sordariales</taxon>
        <taxon>Lasiosphaeriaceae</taxon>
        <taxon>Apodospora</taxon>
    </lineage>
</organism>
<comment type="caution">
    <text evidence="2">The sequence shown here is derived from an EMBL/GenBank/DDBJ whole genome shotgun (WGS) entry which is preliminary data.</text>
</comment>
<gene>
    <name evidence="2" type="ORF">B0H66DRAFT_294383</name>
</gene>
<name>A0AAE0I0T7_9PEZI</name>
<keyword evidence="1" id="KW-1133">Transmembrane helix</keyword>
<keyword evidence="3" id="KW-1185">Reference proteome</keyword>
<accession>A0AAE0I0T7</accession>
<evidence type="ECO:0000256" key="1">
    <source>
        <dbReference type="SAM" id="Phobius"/>
    </source>
</evidence>
<reference evidence="2" key="2">
    <citation type="submission" date="2023-06" db="EMBL/GenBank/DDBJ databases">
        <authorList>
            <consortium name="Lawrence Berkeley National Laboratory"/>
            <person name="Haridas S."/>
            <person name="Hensen N."/>
            <person name="Bonometti L."/>
            <person name="Westerberg I."/>
            <person name="Brannstrom I.O."/>
            <person name="Guillou S."/>
            <person name="Cros-Aarteil S."/>
            <person name="Calhoun S."/>
            <person name="Kuo A."/>
            <person name="Mondo S."/>
            <person name="Pangilinan J."/>
            <person name="Riley R."/>
            <person name="Labutti K."/>
            <person name="Andreopoulos B."/>
            <person name="Lipzen A."/>
            <person name="Chen C."/>
            <person name="Yanf M."/>
            <person name="Daum C."/>
            <person name="Ng V."/>
            <person name="Clum A."/>
            <person name="Steindorff A."/>
            <person name="Ohm R."/>
            <person name="Martin F."/>
            <person name="Silar P."/>
            <person name="Natvig D."/>
            <person name="Lalanne C."/>
            <person name="Gautier V."/>
            <person name="Ament-Velasquez S.L."/>
            <person name="Kruys A."/>
            <person name="Hutchinson M.I."/>
            <person name="Powell A.J."/>
            <person name="Barry K."/>
            <person name="Miller A.N."/>
            <person name="Grigoriev I.V."/>
            <person name="Debuchy R."/>
            <person name="Gladieux P."/>
            <person name="Thoren M.H."/>
            <person name="Johannesson H."/>
        </authorList>
    </citation>
    <scope>NUCLEOTIDE SEQUENCE</scope>
    <source>
        <strain evidence="2">CBS 118394</strain>
    </source>
</reference>
<proteinExistence type="predicted"/>
<dbReference type="EMBL" id="JAUEDM010000005">
    <property type="protein sequence ID" value="KAK3316420.1"/>
    <property type="molecule type" value="Genomic_DNA"/>
</dbReference>
<evidence type="ECO:0000313" key="3">
    <source>
        <dbReference type="Proteomes" id="UP001283341"/>
    </source>
</evidence>
<dbReference type="AlphaFoldDB" id="A0AAE0I0T7"/>
<keyword evidence="1" id="KW-0812">Transmembrane</keyword>
<feature type="transmembrane region" description="Helical" evidence="1">
    <location>
        <begin position="44"/>
        <end position="63"/>
    </location>
</feature>
<keyword evidence="1" id="KW-0472">Membrane</keyword>
<evidence type="ECO:0000313" key="2">
    <source>
        <dbReference type="EMBL" id="KAK3316420.1"/>
    </source>
</evidence>
<protein>
    <submittedName>
        <fullName evidence="2">Uncharacterized protein</fullName>
    </submittedName>
</protein>
<reference evidence="2" key="1">
    <citation type="journal article" date="2023" name="Mol. Phylogenet. Evol.">
        <title>Genome-scale phylogeny and comparative genomics of the fungal order Sordariales.</title>
        <authorList>
            <person name="Hensen N."/>
            <person name="Bonometti L."/>
            <person name="Westerberg I."/>
            <person name="Brannstrom I.O."/>
            <person name="Guillou S."/>
            <person name="Cros-Aarteil S."/>
            <person name="Calhoun S."/>
            <person name="Haridas S."/>
            <person name="Kuo A."/>
            <person name="Mondo S."/>
            <person name="Pangilinan J."/>
            <person name="Riley R."/>
            <person name="LaButti K."/>
            <person name="Andreopoulos B."/>
            <person name="Lipzen A."/>
            <person name="Chen C."/>
            <person name="Yan M."/>
            <person name="Daum C."/>
            <person name="Ng V."/>
            <person name="Clum A."/>
            <person name="Steindorff A."/>
            <person name="Ohm R.A."/>
            <person name="Martin F."/>
            <person name="Silar P."/>
            <person name="Natvig D.O."/>
            <person name="Lalanne C."/>
            <person name="Gautier V."/>
            <person name="Ament-Velasquez S.L."/>
            <person name="Kruys A."/>
            <person name="Hutchinson M.I."/>
            <person name="Powell A.J."/>
            <person name="Barry K."/>
            <person name="Miller A.N."/>
            <person name="Grigoriev I.V."/>
            <person name="Debuchy R."/>
            <person name="Gladieux P."/>
            <person name="Hiltunen Thoren M."/>
            <person name="Johannesson H."/>
        </authorList>
    </citation>
    <scope>NUCLEOTIDE SEQUENCE</scope>
    <source>
        <strain evidence="2">CBS 118394</strain>
    </source>
</reference>
<sequence>MISSGLSNAFGCMSIGVFDAVEKCTRAWHLASYLPATAQTFTRTYYHVHWSVVFCGVLFRVWVRYLTYLGRFRIFQVDECRVHSIGLGERICWYRAIPTCPRTQTTRHFLTFNRASHSTRQAPRKGRTVLFAANVAIARVNSVFKSSST</sequence>